<proteinExistence type="predicted"/>
<dbReference type="InterPro" id="IPR036691">
    <property type="entry name" value="Endo/exonu/phosph_ase_sf"/>
</dbReference>
<dbReference type="Gene3D" id="3.60.10.10">
    <property type="entry name" value="Endonuclease/exonuclease/phosphatase"/>
    <property type="match status" value="1"/>
</dbReference>
<keyword evidence="2" id="KW-1185">Reference proteome</keyword>
<dbReference type="SUPFAM" id="SSF56219">
    <property type="entry name" value="DNase I-like"/>
    <property type="match status" value="1"/>
</dbReference>
<accession>A0A183L931</accession>
<protein>
    <submittedName>
        <fullName evidence="1">Uncharacterized protein</fullName>
    </submittedName>
</protein>
<reference evidence="1 2" key="1">
    <citation type="submission" date="2018-11" db="EMBL/GenBank/DDBJ databases">
        <authorList>
            <consortium name="Pathogen Informatics"/>
        </authorList>
    </citation>
    <scope>NUCLEOTIDE SEQUENCE [LARGE SCALE GENOMIC DNA]</scope>
    <source>
        <strain evidence="1 2">Zambia</strain>
    </source>
</reference>
<evidence type="ECO:0000313" key="1">
    <source>
        <dbReference type="EMBL" id="VDO47431.1"/>
    </source>
</evidence>
<dbReference type="AlphaFoldDB" id="A0A183L931"/>
<organism evidence="1 2">
    <name type="scientific">Schistosoma margrebowiei</name>
    <dbReference type="NCBI Taxonomy" id="48269"/>
    <lineage>
        <taxon>Eukaryota</taxon>
        <taxon>Metazoa</taxon>
        <taxon>Spiralia</taxon>
        <taxon>Lophotrochozoa</taxon>
        <taxon>Platyhelminthes</taxon>
        <taxon>Trematoda</taxon>
        <taxon>Digenea</taxon>
        <taxon>Strigeidida</taxon>
        <taxon>Schistosomatoidea</taxon>
        <taxon>Schistosomatidae</taxon>
        <taxon>Schistosoma</taxon>
    </lineage>
</organism>
<sequence>MCETGMINQIDVKKRTYNLMVLEINENHWTQDEQKTLHSEKILLYSGHEEENALHKQRVKLMTPKKNTKYLYILEKSRIQRTGWIQLDYLDFTDGVVLSYTPQQMQVKITSVAAAVSASVGLNMYKGKNARPQNTSRITTTDPITLDRETVEEVETFTNLVSMIDKQGRSDAGVNARIGTWNARTMWDTGRAFQIAAEMKRYNIGVLGISETHWTQVGQQQLASGELLLYSGHDEENSPHTKGVALMLSKQAQNALMGWESRGARIIKAYYGKKKEGISMNVIPCYAPTNDYNEDAKDQFYDRLQ</sequence>
<gene>
    <name evidence="1" type="ORF">SMRZ_LOCUS306</name>
</gene>
<dbReference type="EMBL" id="UZAI01000055">
    <property type="protein sequence ID" value="VDO47431.1"/>
    <property type="molecule type" value="Genomic_DNA"/>
</dbReference>
<dbReference type="Proteomes" id="UP000277204">
    <property type="component" value="Unassembled WGS sequence"/>
</dbReference>
<name>A0A183L931_9TREM</name>
<evidence type="ECO:0000313" key="2">
    <source>
        <dbReference type="Proteomes" id="UP000277204"/>
    </source>
</evidence>